<evidence type="ECO:0000313" key="9">
    <source>
        <dbReference type="EMBL" id="AWV97722.1"/>
    </source>
</evidence>
<comment type="subcellular location">
    <subcellularLocation>
        <location evidence="1 8">Cell membrane</location>
        <topology evidence="1 8">Multi-pass membrane protein</topology>
    </subcellularLocation>
</comment>
<gene>
    <name evidence="9" type="ORF">DJ013_05890</name>
</gene>
<keyword evidence="3" id="KW-0813">Transport</keyword>
<feature type="transmembrane region" description="Helical" evidence="8">
    <location>
        <begin position="144"/>
        <end position="171"/>
    </location>
</feature>
<comment type="similarity">
    <text evidence="2 8">Belongs to the 4-toluene sulfonate uptake permease (TSUP) (TC 2.A.102) family.</text>
</comment>
<keyword evidence="5 8" id="KW-0812">Transmembrane</keyword>
<accession>A0A2Z4G923</accession>
<organism evidence="9 10">
    <name type="scientific">Arcticibacterium luteifluviistationis</name>
    <dbReference type="NCBI Taxonomy" id="1784714"/>
    <lineage>
        <taxon>Bacteria</taxon>
        <taxon>Pseudomonadati</taxon>
        <taxon>Bacteroidota</taxon>
        <taxon>Cytophagia</taxon>
        <taxon>Cytophagales</taxon>
        <taxon>Leadbetterellaceae</taxon>
        <taxon>Arcticibacterium</taxon>
    </lineage>
</organism>
<dbReference type="PANTHER" id="PTHR30269:SF0">
    <property type="entry name" value="MEMBRANE TRANSPORTER PROTEIN YFCA-RELATED"/>
    <property type="match status" value="1"/>
</dbReference>
<dbReference type="GO" id="GO:0005886">
    <property type="term" value="C:plasma membrane"/>
    <property type="evidence" value="ECO:0007669"/>
    <property type="project" value="UniProtKB-SubCell"/>
</dbReference>
<dbReference type="KEGG" id="als:DJ013_05890"/>
<keyword evidence="6 8" id="KW-1133">Transmembrane helix</keyword>
<keyword evidence="7 8" id="KW-0472">Membrane</keyword>
<sequence>MDIDLSLVDFLLFAFAGLFTGVINTLAGSGSLITLPIFIFMCGLPPSVANATNRIGVFMQSGVASFRYNKTFPGLYKGVEWLAIPAVFGSIIGSKIAVDLDEKTMNYSIGVLMIVMLIVLLFKPQKWLQETLDSGEKKKHWSSLLAFFFIGIYGGFLQAGVGVFLLAGMVLVSKYSLKQANGIKLLITFIFTVPALALFIYYGKVHFGYGILMGIFQSIGAWLGVKFIAKIPNANVWIYRILIVVVAISASKFFL</sequence>
<protein>
    <recommendedName>
        <fullName evidence="8">Probable membrane transporter protein</fullName>
    </recommendedName>
</protein>
<keyword evidence="10" id="KW-1185">Reference proteome</keyword>
<feature type="transmembrane region" description="Helical" evidence="8">
    <location>
        <begin position="237"/>
        <end position="254"/>
    </location>
</feature>
<dbReference type="OrthoDB" id="554695at2"/>
<feature type="transmembrane region" description="Helical" evidence="8">
    <location>
        <begin position="12"/>
        <end position="39"/>
    </location>
</feature>
<proteinExistence type="inferred from homology"/>
<feature type="transmembrane region" description="Helical" evidence="8">
    <location>
        <begin position="105"/>
        <end position="124"/>
    </location>
</feature>
<evidence type="ECO:0000256" key="7">
    <source>
        <dbReference type="ARBA" id="ARBA00023136"/>
    </source>
</evidence>
<keyword evidence="4 8" id="KW-1003">Cell membrane</keyword>
<name>A0A2Z4G923_9BACT</name>
<dbReference type="PANTHER" id="PTHR30269">
    <property type="entry name" value="TRANSMEMBRANE PROTEIN YFCA"/>
    <property type="match status" value="1"/>
</dbReference>
<dbReference type="InterPro" id="IPR002781">
    <property type="entry name" value="TM_pro_TauE-like"/>
</dbReference>
<feature type="transmembrane region" description="Helical" evidence="8">
    <location>
        <begin position="183"/>
        <end position="201"/>
    </location>
</feature>
<reference evidence="9 10" key="1">
    <citation type="submission" date="2018-05" db="EMBL/GenBank/DDBJ databases">
        <title>Complete genome sequence of Arcticibacterium luteifluviistationis SM1504T, a cytophagaceae bacterium isolated from Arctic surface seawater.</title>
        <authorList>
            <person name="Li Y."/>
            <person name="Qin Q.-L."/>
        </authorList>
    </citation>
    <scope>NUCLEOTIDE SEQUENCE [LARGE SCALE GENOMIC DNA]</scope>
    <source>
        <strain evidence="9 10">SM1504</strain>
    </source>
</reference>
<dbReference type="Pfam" id="PF01925">
    <property type="entry name" value="TauE"/>
    <property type="match status" value="1"/>
</dbReference>
<evidence type="ECO:0000256" key="6">
    <source>
        <dbReference type="ARBA" id="ARBA00022989"/>
    </source>
</evidence>
<dbReference type="AlphaFoldDB" id="A0A2Z4G923"/>
<evidence type="ECO:0000313" key="10">
    <source>
        <dbReference type="Proteomes" id="UP000249873"/>
    </source>
</evidence>
<evidence type="ECO:0000256" key="3">
    <source>
        <dbReference type="ARBA" id="ARBA00022448"/>
    </source>
</evidence>
<evidence type="ECO:0000256" key="2">
    <source>
        <dbReference type="ARBA" id="ARBA00009142"/>
    </source>
</evidence>
<evidence type="ECO:0000256" key="5">
    <source>
        <dbReference type="ARBA" id="ARBA00022692"/>
    </source>
</evidence>
<dbReference type="EMBL" id="CP029480">
    <property type="protein sequence ID" value="AWV97722.1"/>
    <property type="molecule type" value="Genomic_DNA"/>
</dbReference>
<feature type="transmembrane region" description="Helical" evidence="8">
    <location>
        <begin position="207"/>
        <end position="225"/>
    </location>
</feature>
<evidence type="ECO:0000256" key="1">
    <source>
        <dbReference type="ARBA" id="ARBA00004651"/>
    </source>
</evidence>
<feature type="transmembrane region" description="Helical" evidence="8">
    <location>
        <begin position="81"/>
        <end position="98"/>
    </location>
</feature>
<evidence type="ECO:0000256" key="8">
    <source>
        <dbReference type="RuleBase" id="RU363041"/>
    </source>
</evidence>
<dbReference type="RefSeq" id="WP_111370824.1">
    <property type="nucleotide sequence ID" value="NZ_CP029480.1"/>
</dbReference>
<evidence type="ECO:0000256" key="4">
    <source>
        <dbReference type="ARBA" id="ARBA00022475"/>
    </source>
</evidence>
<dbReference type="Proteomes" id="UP000249873">
    <property type="component" value="Chromosome"/>
</dbReference>
<dbReference type="InterPro" id="IPR052017">
    <property type="entry name" value="TSUP"/>
</dbReference>